<reference evidence="3" key="1">
    <citation type="journal article" date="2023" name="Nat. Commun.">
        <title>Diploid and tetraploid genomes of Acorus and the evolution of monocots.</title>
        <authorList>
            <person name="Ma L."/>
            <person name="Liu K.W."/>
            <person name="Li Z."/>
            <person name="Hsiao Y.Y."/>
            <person name="Qi Y."/>
            <person name="Fu T."/>
            <person name="Tang G.D."/>
            <person name="Zhang D."/>
            <person name="Sun W.H."/>
            <person name="Liu D.K."/>
            <person name="Li Y."/>
            <person name="Chen G.Z."/>
            <person name="Liu X.D."/>
            <person name="Liao X.Y."/>
            <person name="Jiang Y.T."/>
            <person name="Yu X."/>
            <person name="Hao Y."/>
            <person name="Huang J."/>
            <person name="Zhao X.W."/>
            <person name="Ke S."/>
            <person name="Chen Y.Y."/>
            <person name="Wu W.L."/>
            <person name="Hsu J.L."/>
            <person name="Lin Y.F."/>
            <person name="Huang M.D."/>
            <person name="Li C.Y."/>
            <person name="Huang L."/>
            <person name="Wang Z.W."/>
            <person name="Zhao X."/>
            <person name="Zhong W.Y."/>
            <person name="Peng D.H."/>
            <person name="Ahmad S."/>
            <person name="Lan S."/>
            <person name="Zhang J.S."/>
            <person name="Tsai W.C."/>
            <person name="Van de Peer Y."/>
            <person name="Liu Z.J."/>
        </authorList>
    </citation>
    <scope>NUCLEOTIDE SEQUENCE</scope>
    <source>
        <strain evidence="3">CP</strain>
    </source>
</reference>
<dbReference type="PROSITE" id="PS51925">
    <property type="entry name" value="SWIB_MDM2"/>
    <property type="match status" value="1"/>
</dbReference>
<feature type="compositionally biased region" description="Low complexity" evidence="1">
    <location>
        <begin position="16"/>
        <end position="33"/>
    </location>
</feature>
<evidence type="ECO:0000259" key="2">
    <source>
        <dbReference type="PROSITE" id="PS51925"/>
    </source>
</evidence>
<feature type="domain" description="DM2" evidence="2">
    <location>
        <begin position="36"/>
        <end position="115"/>
    </location>
</feature>
<dbReference type="EMBL" id="JAUJYO010000007">
    <property type="protein sequence ID" value="KAK1312797.1"/>
    <property type="molecule type" value="Genomic_DNA"/>
</dbReference>
<dbReference type="PANTHER" id="PTHR13844">
    <property type="entry name" value="SWI/SNF-RELATED MATRIX-ASSOCIATED ACTIN-DEPENDENT REGULATOR OF CHROMATIN SUBFAMILY D"/>
    <property type="match status" value="1"/>
</dbReference>
<reference evidence="3" key="2">
    <citation type="submission" date="2023-06" db="EMBL/GenBank/DDBJ databases">
        <authorList>
            <person name="Ma L."/>
            <person name="Liu K.-W."/>
            <person name="Li Z."/>
            <person name="Hsiao Y.-Y."/>
            <person name="Qi Y."/>
            <person name="Fu T."/>
            <person name="Tang G."/>
            <person name="Zhang D."/>
            <person name="Sun W.-H."/>
            <person name="Liu D.-K."/>
            <person name="Li Y."/>
            <person name="Chen G.-Z."/>
            <person name="Liu X.-D."/>
            <person name="Liao X.-Y."/>
            <person name="Jiang Y.-T."/>
            <person name="Yu X."/>
            <person name="Hao Y."/>
            <person name="Huang J."/>
            <person name="Zhao X.-W."/>
            <person name="Ke S."/>
            <person name="Chen Y.-Y."/>
            <person name="Wu W.-L."/>
            <person name="Hsu J.-L."/>
            <person name="Lin Y.-F."/>
            <person name="Huang M.-D."/>
            <person name="Li C.-Y."/>
            <person name="Huang L."/>
            <person name="Wang Z.-W."/>
            <person name="Zhao X."/>
            <person name="Zhong W.-Y."/>
            <person name="Peng D.-H."/>
            <person name="Ahmad S."/>
            <person name="Lan S."/>
            <person name="Zhang J.-S."/>
            <person name="Tsai W.-C."/>
            <person name="Van De Peer Y."/>
            <person name="Liu Z.-J."/>
        </authorList>
    </citation>
    <scope>NUCLEOTIDE SEQUENCE</scope>
    <source>
        <strain evidence="3">CP</strain>
        <tissue evidence="3">Leaves</tissue>
    </source>
</reference>
<dbReference type="InterPro" id="IPR036885">
    <property type="entry name" value="SWIB_MDM2_dom_sf"/>
</dbReference>
<feature type="region of interest" description="Disordered" evidence="1">
    <location>
        <begin position="16"/>
        <end position="42"/>
    </location>
</feature>
<gene>
    <name evidence="3" type="ORF">QJS10_CPA07g00261</name>
</gene>
<protein>
    <recommendedName>
        <fullName evidence="2">DM2 domain-containing protein</fullName>
    </recommendedName>
</protein>
<comment type="caution">
    <text evidence="3">The sequence shown here is derived from an EMBL/GenBank/DDBJ whole genome shotgun (WGS) entry which is preliminary data.</text>
</comment>
<dbReference type="Gene3D" id="1.10.245.10">
    <property type="entry name" value="SWIB/MDM2 domain"/>
    <property type="match status" value="1"/>
</dbReference>
<accession>A0AAV9EHG2</accession>
<sequence>MSRVFVASRALMTAVSAAGKSSSPSSPAASAAPKRGIQVPGPISPALRKFLGGSLSASRTDAMKKIWEHIKANNLQNPAKKREINCDEKLKSIFNGKDKVGMMEIAKLLSPHFLKSN</sequence>
<dbReference type="AlphaFoldDB" id="A0AAV9EHG2"/>
<keyword evidence="4" id="KW-1185">Reference proteome</keyword>
<evidence type="ECO:0000313" key="4">
    <source>
        <dbReference type="Proteomes" id="UP001180020"/>
    </source>
</evidence>
<dbReference type="SMART" id="SM00151">
    <property type="entry name" value="SWIB"/>
    <property type="match status" value="1"/>
</dbReference>
<dbReference type="Proteomes" id="UP001180020">
    <property type="component" value="Unassembled WGS sequence"/>
</dbReference>
<evidence type="ECO:0000256" key="1">
    <source>
        <dbReference type="SAM" id="MobiDB-lite"/>
    </source>
</evidence>
<name>A0AAV9EHG2_ACOCL</name>
<organism evidence="3 4">
    <name type="scientific">Acorus calamus</name>
    <name type="common">Sweet flag</name>
    <dbReference type="NCBI Taxonomy" id="4465"/>
    <lineage>
        <taxon>Eukaryota</taxon>
        <taxon>Viridiplantae</taxon>
        <taxon>Streptophyta</taxon>
        <taxon>Embryophyta</taxon>
        <taxon>Tracheophyta</taxon>
        <taxon>Spermatophyta</taxon>
        <taxon>Magnoliopsida</taxon>
        <taxon>Liliopsida</taxon>
        <taxon>Acoraceae</taxon>
        <taxon>Acorus</taxon>
    </lineage>
</organism>
<dbReference type="InterPro" id="IPR003121">
    <property type="entry name" value="SWIB_MDM2_domain"/>
</dbReference>
<dbReference type="SUPFAM" id="SSF47592">
    <property type="entry name" value="SWIB/MDM2 domain"/>
    <property type="match status" value="1"/>
</dbReference>
<evidence type="ECO:0000313" key="3">
    <source>
        <dbReference type="EMBL" id="KAK1312797.1"/>
    </source>
</evidence>
<proteinExistence type="predicted"/>
<dbReference type="CDD" id="cd10567">
    <property type="entry name" value="SWIB-MDM2_like"/>
    <property type="match status" value="1"/>
</dbReference>
<dbReference type="InterPro" id="IPR019835">
    <property type="entry name" value="SWIB_domain"/>
</dbReference>
<dbReference type="Pfam" id="PF02201">
    <property type="entry name" value="SWIB"/>
    <property type="match status" value="1"/>
</dbReference>